<gene>
    <name evidence="1" type="primary">264</name>
    <name evidence="1" type="ORF">PBI_BELLAMY_264</name>
</gene>
<evidence type="ECO:0000313" key="2">
    <source>
        <dbReference type="Proteomes" id="UP000221247"/>
    </source>
</evidence>
<name>A0A222YW67_9CAUD</name>
<protein>
    <submittedName>
        <fullName evidence="1">Uncharacterized protein</fullName>
    </submittedName>
</protein>
<dbReference type="EMBL" id="MF351863">
    <property type="protein sequence ID" value="ASR76300.1"/>
    <property type="molecule type" value="Genomic_DNA"/>
</dbReference>
<evidence type="ECO:0000313" key="1">
    <source>
        <dbReference type="EMBL" id="ASR76300.1"/>
    </source>
</evidence>
<organism evidence="1 2">
    <name type="scientific">Synechococcus phage Bellamy</name>
    <dbReference type="NCBI Taxonomy" id="2023996"/>
    <lineage>
        <taxon>Viruses</taxon>
        <taxon>Duplodnaviria</taxon>
        <taxon>Heunggongvirae</taxon>
        <taxon>Uroviricota</taxon>
        <taxon>Caudoviricetes</taxon>
        <taxon>Pantevenvirales</taxon>
        <taxon>Kyanoviridae</taxon>
        <taxon>Bellamyvirus</taxon>
        <taxon>Bellamyvirus bellamy</taxon>
    </lineage>
</organism>
<dbReference type="RefSeq" id="YP_009791413.1">
    <property type="nucleotide sequence ID" value="NC_047838.1"/>
</dbReference>
<dbReference type="Proteomes" id="UP000221247">
    <property type="component" value="Segment"/>
</dbReference>
<sequence>MEQNLSDIFDLVEHAIDNAFEGQMNLKFYDYLKDNKTKKHEVDTFIDSTTATELNDLTQELEEYIKGGADNEHKQLREGYGHIPKPQARKIKNYLYGILEDAWRYSDDRKPGRRKKHSK</sequence>
<proteinExistence type="predicted"/>
<accession>A0A222YW67</accession>
<dbReference type="KEGG" id="vg:54981594"/>
<keyword evidence="2" id="KW-1185">Reference proteome</keyword>
<reference evidence="1 2" key="1">
    <citation type="submission" date="2017-06" db="EMBL/GenBank/DDBJ databases">
        <authorList>
            <person name="Kim H.J."/>
            <person name="Triplett B.A."/>
        </authorList>
    </citation>
    <scope>NUCLEOTIDE SEQUENCE [LARGE SCALE GENOMIC DNA]</scope>
</reference>
<dbReference type="GeneID" id="54981594"/>